<evidence type="ECO:0000313" key="1">
    <source>
        <dbReference type="EMBL" id="SIS79473.1"/>
    </source>
</evidence>
<dbReference type="EMBL" id="FTOT01000002">
    <property type="protein sequence ID" value="SIS79473.1"/>
    <property type="molecule type" value="Genomic_DNA"/>
</dbReference>
<reference evidence="1 2" key="1">
    <citation type="submission" date="2017-01" db="EMBL/GenBank/DDBJ databases">
        <authorList>
            <person name="Mah S.A."/>
            <person name="Swanson W.J."/>
            <person name="Moy G.W."/>
            <person name="Vacquier V.D."/>
        </authorList>
    </citation>
    <scope>NUCLEOTIDE SEQUENCE [LARGE SCALE GENOMIC DNA]</scope>
    <source>
        <strain evidence="1 2">DSM 26375</strain>
    </source>
</reference>
<sequence length="202" mass="22128">MSDRMSNVEIEDVLSSIRRLVSEDLRVASPVAEPAFEQVPRLVLTPALRVDRPVRQPKPAVPPPAVETPQPDLAVRLAELEAILDAQEQSFDDEADSVPDVPLAIHRIADAAEAPFYQDDTEDADAVPAVQDDVQAPAALSEPVGQDASLHGPMLDEALLRDLIRDVLREELQGEIGERVTRNLRKMIRTEIGRALTARGIV</sequence>
<accession>A0A1N7M087</accession>
<evidence type="ECO:0000313" key="2">
    <source>
        <dbReference type="Proteomes" id="UP000186141"/>
    </source>
</evidence>
<dbReference type="OrthoDB" id="7875768at2"/>
<dbReference type="AlphaFoldDB" id="A0A1N7M087"/>
<organism evidence="1 2">
    <name type="scientific">Gemmobacter megaterium</name>
    <dbReference type="NCBI Taxonomy" id="1086013"/>
    <lineage>
        <taxon>Bacteria</taxon>
        <taxon>Pseudomonadati</taxon>
        <taxon>Pseudomonadota</taxon>
        <taxon>Alphaproteobacteria</taxon>
        <taxon>Rhodobacterales</taxon>
        <taxon>Paracoccaceae</taxon>
        <taxon>Gemmobacter</taxon>
    </lineage>
</organism>
<dbReference type="STRING" id="1086013.SAMN05421774_102308"/>
<gene>
    <name evidence="1" type="ORF">SAMN05421774_102308</name>
</gene>
<keyword evidence="2" id="KW-1185">Reference proteome</keyword>
<name>A0A1N7M087_9RHOB</name>
<proteinExistence type="predicted"/>
<dbReference type="RefSeq" id="WP_144038887.1">
    <property type="nucleotide sequence ID" value="NZ_BMEH01000002.1"/>
</dbReference>
<protein>
    <submittedName>
        <fullName evidence="1">Uncharacterized protein</fullName>
    </submittedName>
</protein>
<dbReference type="Proteomes" id="UP000186141">
    <property type="component" value="Unassembled WGS sequence"/>
</dbReference>